<dbReference type="GO" id="GO:0046872">
    <property type="term" value="F:metal ion binding"/>
    <property type="evidence" value="ECO:0007669"/>
    <property type="project" value="UniProtKB-KW"/>
</dbReference>
<dbReference type="InterPro" id="IPR042265">
    <property type="entry name" value="DPH1/DPH2_3"/>
</dbReference>
<evidence type="ECO:0000256" key="8">
    <source>
        <dbReference type="SAM" id="MobiDB-lite"/>
    </source>
</evidence>
<organism evidence="9 10">
    <name type="scientific">Exophiala xenobiotica</name>
    <dbReference type="NCBI Taxonomy" id="348802"/>
    <lineage>
        <taxon>Eukaryota</taxon>
        <taxon>Fungi</taxon>
        <taxon>Dikarya</taxon>
        <taxon>Ascomycota</taxon>
        <taxon>Pezizomycotina</taxon>
        <taxon>Eurotiomycetes</taxon>
        <taxon>Chaetothyriomycetidae</taxon>
        <taxon>Chaetothyriales</taxon>
        <taxon>Herpotrichiellaceae</taxon>
        <taxon>Exophiala</taxon>
    </lineage>
</organism>
<dbReference type="Pfam" id="PF01866">
    <property type="entry name" value="Diphthamide_syn"/>
    <property type="match status" value="1"/>
</dbReference>
<evidence type="ECO:0000256" key="5">
    <source>
        <dbReference type="ARBA" id="ARBA00023004"/>
    </source>
</evidence>
<comment type="pathway">
    <text evidence="2 7">Protein modification; peptidyl-diphthamide biosynthesis.</text>
</comment>
<dbReference type="GO" id="GO:0017183">
    <property type="term" value="P:protein histidyl modification to diphthamide"/>
    <property type="evidence" value="ECO:0007669"/>
    <property type="project" value="UniProtKB-UniPathway"/>
</dbReference>
<dbReference type="InterPro" id="IPR010014">
    <property type="entry name" value="DHP2"/>
</dbReference>
<dbReference type="STRING" id="348802.A0A0D2E6Q8"/>
<evidence type="ECO:0000256" key="6">
    <source>
        <dbReference type="ARBA" id="ARBA00023014"/>
    </source>
</evidence>
<feature type="region of interest" description="Disordered" evidence="8">
    <location>
        <begin position="439"/>
        <end position="496"/>
    </location>
</feature>
<dbReference type="GeneID" id="25331800"/>
<dbReference type="SFLD" id="SFLDS00032">
    <property type="entry name" value="Radical_SAM_3-amino-3-carboxyp"/>
    <property type="match status" value="1"/>
</dbReference>
<dbReference type="HOGENOM" id="CLU_015210_1_1_1"/>
<dbReference type="EMBL" id="KN847322">
    <property type="protein sequence ID" value="KIW51143.1"/>
    <property type="molecule type" value="Genomic_DNA"/>
</dbReference>
<dbReference type="GO" id="GO:0005737">
    <property type="term" value="C:cytoplasm"/>
    <property type="evidence" value="ECO:0007669"/>
    <property type="project" value="UniProtKB-SubCell"/>
</dbReference>
<dbReference type="GO" id="GO:0090560">
    <property type="term" value="F:2-(3-amino-3-carboxypropyl)histidine synthase activity"/>
    <property type="evidence" value="ECO:0007669"/>
    <property type="project" value="InterPro"/>
</dbReference>
<evidence type="ECO:0000313" key="9">
    <source>
        <dbReference type="EMBL" id="KIW51143.1"/>
    </source>
</evidence>
<accession>A0A0D2E6Q8</accession>
<dbReference type="GO" id="GO:0051536">
    <property type="term" value="F:iron-sulfur cluster binding"/>
    <property type="evidence" value="ECO:0007669"/>
    <property type="project" value="UniProtKB-KW"/>
</dbReference>
<evidence type="ECO:0000256" key="3">
    <source>
        <dbReference type="ARBA" id="ARBA00006179"/>
    </source>
</evidence>
<keyword evidence="6 7" id="KW-0411">Iron-sulfur</keyword>
<dbReference type="NCBIfam" id="TIGR00272">
    <property type="entry name" value="DPH2"/>
    <property type="match status" value="1"/>
</dbReference>
<dbReference type="AlphaFoldDB" id="A0A0D2E6Q8"/>
<dbReference type="PANTHER" id="PTHR10762:SF2">
    <property type="entry name" value="2-(3-AMINO-3-CARBOXYPROPYL)HISTIDINE SYNTHASE SUBUNIT 2"/>
    <property type="match status" value="1"/>
</dbReference>
<keyword evidence="10" id="KW-1185">Reference proteome</keyword>
<dbReference type="SFLD" id="SFLDG01121">
    <property type="entry name" value="Diphthamide_biosynthesis"/>
    <property type="match status" value="1"/>
</dbReference>
<dbReference type="OrthoDB" id="449241at2759"/>
<comment type="cofactor">
    <cofactor evidence="1">
        <name>[4Fe-4S] cluster</name>
        <dbReference type="ChEBI" id="CHEBI:49883"/>
    </cofactor>
</comment>
<dbReference type="Gene3D" id="3.40.50.11860">
    <property type="entry name" value="Diphthamide synthesis DPH1/DPH2 domain 3"/>
    <property type="match status" value="1"/>
</dbReference>
<comment type="function">
    <text evidence="7">Required for the first step of diphthamide biosynthesis, a post-translational modification of histidine which occurs in elongation factor 2. DPH1 and DPH2 transfer a 3-amino-3-carboxypropyl (ACP) group from S-adenosyl-L-methionine (SAM) to a histidine residue, the reaction is assisted by a reduction system comprising DPH3 and a NADH-dependent reductase. Facilitates the reduction of the catalytic iron-sulfur cluster found in the DPH1 subunit.</text>
</comment>
<proteinExistence type="inferred from homology"/>
<dbReference type="SFLD" id="SFLDF00408">
    <property type="entry name" value="Diphthamide_biosynthesis_famil"/>
    <property type="match status" value="1"/>
</dbReference>
<keyword evidence="5 7" id="KW-0408">Iron</keyword>
<evidence type="ECO:0000313" key="10">
    <source>
        <dbReference type="Proteomes" id="UP000054342"/>
    </source>
</evidence>
<comment type="similarity">
    <text evidence="3 7">Belongs to the DPH1/DPH2 family. DPH2 subfamily.</text>
</comment>
<dbReference type="Proteomes" id="UP000054342">
    <property type="component" value="Unassembled WGS sequence"/>
</dbReference>
<dbReference type="Gene3D" id="3.40.50.11840">
    <property type="entry name" value="Diphthamide synthesis DPH1/DPH2 domain 1"/>
    <property type="match status" value="1"/>
</dbReference>
<dbReference type="FunFam" id="3.40.50.11860:FF:000001">
    <property type="entry name" value="2-(3-amino-3-carboxypropyl)histidine synthase subunit 2"/>
    <property type="match status" value="1"/>
</dbReference>
<sequence>MAEQLTTPPVLSTPDTHILTEDIPDAIRSGATETLSEEELEVRYEISRTIAEIRKRRWRRVALQFPDHMLPHSARVYQLLARGLPQEKTGTVSGSATLDTAISDLAISEEKPVKLTILGDTSYGACCVDEIAAEHVDADAVVHYGRACLSPTARLPVLHIYTTMKLDYKDVVEKFQQSFPDLDTKVILTADVPYGAHVQPVCDMLQGLGYKHMFAASIVHDPSSPIPNRTLPTSVFEDSASLSQWSLFHISDPPTALLLTLTSRMASVRVYSTDLTASSTSTSAALENSTRLLLRRRYALITSLTTVPIWGILINTLSVKNYMNMLSHIQRQISAAGKKSYLFVVGKLNPAKIANFSEIGGWVVVGCWESSLVDSKEFYRPIITPFELELALQSDDTRVWTGEWRADFQAVLEDAAKWEQQMQTQANDTDEILQPEQNGEAEHGLDSESESEPPEFDLRTGRYVSRSRPMQRTSHLQGAAGSGTNGNPSTALTKRSKGDIISVNGIASPAAEYLKEKRGWRGLGSDFEVKYEEEMEGNLIEEGRTGVARGYTVGESAPT</sequence>
<keyword evidence="7" id="KW-0963">Cytoplasm</keyword>
<dbReference type="InterPro" id="IPR016435">
    <property type="entry name" value="DPH1/DPH2"/>
</dbReference>
<dbReference type="UniPathway" id="UPA00559"/>
<name>A0A0D2E6Q8_9EURO</name>
<dbReference type="InterPro" id="IPR042263">
    <property type="entry name" value="DPH1/DPH2_1"/>
</dbReference>
<dbReference type="PANTHER" id="PTHR10762">
    <property type="entry name" value="DIPHTHAMIDE BIOSYNTHESIS PROTEIN"/>
    <property type="match status" value="1"/>
</dbReference>
<keyword evidence="4 7" id="KW-0479">Metal-binding</keyword>
<evidence type="ECO:0000256" key="7">
    <source>
        <dbReference type="RuleBase" id="RU364133"/>
    </source>
</evidence>
<evidence type="ECO:0000256" key="2">
    <source>
        <dbReference type="ARBA" id="ARBA00005156"/>
    </source>
</evidence>
<dbReference type="NCBIfam" id="TIGR00322">
    <property type="entry name" value="diphth2_R"/>
    <property type="match status" value="1"/>
</dbReference>
<gene>
    <name evidence="9" type="ORF">PV05_09892</name>
</gene>
<evidence type="ECO:0000256" key="1">
    <source>
        <dbReference type="ARBA" id="ARBA00001966"/>
    </source>
</evidence>
<comment type="subcellular location">
    <subcellularLocation>
        <location evidence="7">Cytoplasm</location>
    </subcellularLocation>
</comment>
<reference evidence="9 10" key="1">
    <citation type="submission" date="2015-01" db="EMBL/GenBank/DDBJ databases">
        <title>The Genome Sequence of Exophiala xenobiotica CBS118157.</title>
        <authorList>
            <consortium name="The Broad Institute Genomics Platform"/>
            <person name="Cuomo C."/>
            <person name="de Hoog S."/>
            <person name="Gorbushina A."/>
            <person name="Stielow B."/>
            <person name="Teixiera M."/>
            <person name="Abouelleil A."/>
            <person name="Chapman S.B."/>
            <person name="Priest M."/>
            <person name="Young S.K."/>
            <person name="Wortman J."/>
            <person name="Nusbaum C."/>
            <person name="Birren B."/>
        </authorList>
    </citation>
    <scope>NUCLEOTIDE SEQUENCE [LARGE SCALE GENOMIC DNA]</scope>
    <source>
        <strain evidence="9 10">CBS 118157</strain>
    </source>
</reference>
<dbReference type="RefSeq" id="XP_013311727.1">
    <property type="nucleotide sequence ID" value="XM_013456273.1"/>
</dbReference>
<protein>
    <recommendedName>
        <fullName evidence="7">2-(3-amino-3-carboxypropyl)histidine synthase subunit 2</fullName>
    </recommendedName>
</protein>
<evidence type="ECO:0000256" key="4">
    <source>
        <dbReference type="ARBA" id="ARBA00022723"/>
    </source>
</evidence>